<feature type="transmembrane region" description="Helical" evidence="1">
    <location>
        <begin position="21"/>
        <end position="47"/>
    </location>
</feature>
<keyword evidence="1" id="KW-0812">Transmembrane</keyword>
<protein>
    <submittedName>
        <fullName evidence="2">Uncharacterized protein</fullName>
    </submittedName>
</protein>
<name>A0A1F4XPV3_9BACT</name>
<comment type="caution">
    <text evidence="2">The sequence shown here is derived from an EMBL/GenBank/DDBJ whole genome shotgun (WGS) entry which is preliminary data.</text>
</comment>
<dbReference type="Proteomes" id="UP000177521">
    <property type="component" value="Unassembled WGS sequence"/>
</dbReference>
<evidence type="ECO:0000313" key="2">
    <source>
        <dbReference type="EMBL" id="OGC83043.1"/>
    </source>
</evidence>
<sequence length="111" mass="12257">MQHLLAKLKGLLPFGQGRPKIVVFKLSALLMATAIMTLLWIFILALFQWSGSAYGQALRELSDSLLPIFNASFNLSQLLIQSILALIAAAIISAIFVLLYNYILCMLGEED</sequence>
<evidence type="ECO:0000256" key="1">
    <source>
        <dbReference type="SAM" id="Phobius"/>
    </source>
</evidence>
<accession>A0A1F4XPV3</accession>
<dbReference type="EMBL" id="MEWS01000001">
    <property type="protein sequence ID" value="OGC83043.1"/>
    <property type="molecule type" value="Genomic_DNA"/>
</dbReference>
<organism evidence="2 3">
    <name type="scientific">Candidatus Abawacabacteria bacterium RIFCSPHIGHO2_01_FULL_46_8</name>
    <dbReference type="NCBI Taxonomy" id="1817815"/>
    <lineage>
        <taxon>Bacteria</taxon>
        <taxon>Candidatus Abawacaibacteriota</taxon>
    </lineage>
</organism>
<keyword evidence="1" id="KW-0472">Membrane</keyword>
<dbReference type="AlphaFoldDB" id="A0A1F4XPV3"/>
<keyword evidence="1" id="KW-1133">Transmembrane helix</keyword>
<feature type="transmembrane region" description="Helical" evidence="1">
    <location>
        <begin position="78"/>
        <end position="103"/>
    </location>
</feature>
<gene>
    <name evidence="2" type="ORF">A2788_01395</name>
</gene>
<evidence type="ECO:0000313" key="3">
    <source>
        <dbReference type="Proteomes" id="UP000177521"/>
    </source>
</evidence>
<proteinExistence type="predicted"/>
<reference evidence="2 3" key="1">
    <citation type="journal article" date="2016" name="Nat. Commun.">
        <title>Thousands of microbial genomes shed light on interconnected biogeochemical processes in an aquifer system.</title>
        <authorList>
            <person name="Anantharaman K."/>
            <person name="Brown C.T."/>
            <person name="Hug L.A."/>
            <person name="Sharon I."/>
            <person name="Castelle C.J."/>
            <person name="Probst A.J."/>
            <person name="Thomas B.C."/>
            <person name="Singh A."/>
            <person name="Wilkins M.J."/>
            <person name="Karaoz U."/>
            <person name="Brodie E.L."/>
            <person name="Williams K.H."/>
            <person name="Hubbard S.S."/>
            <person name="Banfield J.F."/>
        </authorList>
    </citation>
    <scope>NUCLEOTIDE SEQUENCE [LARGE SCALE GENOMIC DNA]</scope>
</reference>